<name>A0A0D0ASL3_9AGAM</name>
<dbReference type="InParanoid" id="A0A0D0ASL3"/>
<reference evidence="4 5" key="1">
    <citation type="submission" date="2014-04" db="EMBL/GenBank/DDBJ databases">
        <authorList>
            <consortium name="DOE Joint Genome Institute"/>
            <person name="Kuo A."/>
            <person name="Ruytinx J."/>
            <person name="Rineau F."/>
            <person name="Colpaert J."/>
            <person name="Kohler A."/>
            <person name="Nagy L.G."/>
            <person name="Floudas D."/>
            <person name="Copeland A."/>
            <person name="Barry K.W."/>
            <person name="Cichocki N."/>
            <person name="Veneault-Fourrey C."/>
            <person name="LaButti K."/>
            <person name="Lindquist E.A."/>
            <person name="Lipzen A."/>
            <person name="Lundell T."/>
            <person name="Morin E."/>
            <person name="Murat C."/>
            <person name="Sun H."/>
            <person name="Tunlid A."/>
            <person name="Henrissat B."/>
            <person name="Grigoriev I.V."/>
            <person name="Hibbett D.S."/>
            <person name="Martin F."/>
            <person name="Nordberg H.P."/>
            <person name="Cantor M.N."/>
            <person name="Hua S.X."/>
        </authorList>
    </citation>
    <scope>NUCLEOTIDE SEQUENCE [LARGE SCALE GENOMIC DNA]</scope>
    <source>
        <strain evidence="4 5">UH-Slu-Lm8-n1</strain>
    </source>
</reference>
<dbReference type="Gene3D" id="3.40.50.300">
    <property type="entry name" value="P-loop containing nucleotide triphosphate hydrolases"/>
    <property type="match status" value="1"/>
</dbReference>
<dbReference type="InterPro" id="IPR041679">
    <property type="entry name" value="DNA2/NAM7-like_C"/>
</dbReference>
<feature type="chain" id="PRO_5002224207" description="DNA2/NAM7 helicase-like C-terminal domain-containing protein" evidence="2">
    <location>
        <begin position="22"/>
        <end position="134"/>
    </location>
</feature>
<proteinExistence type="predicted"/>
<dbReference type="InterPro" id="IPR027417">
    <property type="entry name" value="P-loop_NTPase"/>
</dbReference>
<evidence type="ECO:0000256" key="2">
    <source>
        <dbReference type="SAM" id="SignalP"/>
    </source>
</evidence>
<dbReference type="EMBL" id="KN835684">
    <property type="protein sequence ID" value="KIK34938.1"/>
    <property type="molecule type" value="Genomic_DNA"/>
</dbReference>
<gene>
    <name evidence="4" type="ORF">CY34DRAFT_784398</name>
</gene>
<dbReference type="Proteomes" id="UP000054485">
    <property type="component" value="Unassembled WGS sequence"/>
</dbReference>
<dbReference type="Pfam" id="PF13087">
    <property type="entry name" value="AAA_12"/>
    <property type="match status" value="1"/>
</dbReference>
<evidence type="ECO:0000313" key="4">
    <source>
        <dbReference type="EMBL" id="KIK34938.1"/>
    </source>
</evidence>
<evidence type="ECO:0000256" key="1">
    <source>
        <dbReference type="SAM" id="MobiDB-lite"/>
    </source>
</evidence>
<feature type="region of interest" description="Disordered" evidence="1">
    <location>
        <begin position="113"/>
        <end position="134"/>
    </location>
</feature>
<protein>
    <recommendedName>
        <fullName evidence="3">DNA2/NAM7 helicase-like C-terminal domain-containing protein</fullName>
    </recommendedName>
</protein>
<keyword evidence="2" id="KW-0732">Signal</keyword>
<dbReference type="OrthoDB" id="6513042at2759"/>
<feature type="domain" description="DNA2/NAM7 helicase-like C-terminal" evidence="3">
    <location>
        <begin position="21"/>
        <end position="117"/>
    </location>
</feature>
<dbReference type="AlphaFoldDB" id="A0A0D0ASL3"/>
<keyword evidence="5" id="KW-1185">Reference proteome</keyword>
<dbReference type="STRING" id="930992.A0A0D0ASL3"/>
<feature type="signal peptide" evidence="2">
    <location>
        <begin position="1"/>
        <end position="21"/>
    </location>
</feature>
<evidence type="ECO:0000313" key="5">
    <source>
        <dbReference type="Proteomes" id="UP000054485"/>
    </source>
</evidence>
<accession>A0A0D0ASL3</accession>
<evidence type="ECO:0000259" key="3">
    <source>
        <dbReference type="Pfam" id="PF13087"/>
    </source>
</evidence>
<organism evidence="4 5">
    <name type="scientific">Suillus luteus UH-Slu-Lm8-n1</name>
    <dbReference type="NCBI Taxonomy" id="930992"/>
    <lineage>
        <taxon>Eukaryota</taxon>
        <taxon>Fungi</taxon>
        <taxon>Dikarya</taxon>
        <taxon>Basidiomycota</taxon>
        <taxon>Agaricomycotina</taxon>
        <taxon>Agaricomycetes</taxon>
        <taxon>Agaricomycetidae</taxon>
        <taxon>Boletales</taxon>
        <taxon>Suillineae</taxon>
        <taxon>Suillaceae</taxon>
        <taxon>Suillus</taxon>
    </lineage>
</organism>
<sequence length="134" mass="15413">MSWSPLYAFLAWKLLTFVVFRKHTHPVVDLISQYRMNEDIMLLSNKLIYGDLLRCGSEEVAKRTLVVLNECMSGTLGPGMCLCEESCWLRYLLSESCKVVFVDTDHLPARDQELETSSKMMSKPSLCTRLQKRS</sequence>
<dbReference type="HOGENOM" id="CLU_1897589_0_0_1"/>
<reference evidence="5" key="2">
    <citation type="submission" date="2015-01" db="EMBL/GenBank/DDBJ databases">
        <title>Evolutionary Origins and Diversification of the Mycorrhizal Mutualists.</title>
        <authorList>
            <consortium name="DOE Joint Genome Institute"/>
            <consortium name="Mycorrhizal Genomics Consortium"/>
            <person name="Kohler A."/>
            <person name="Kuo A."/>
            <person name="Nagy L.G."/>
            <person name="Floudas D."/>
            <person name="Copeland A."/>
            <person name="Barry K.W."/>
            <person name="Cichocki N."/>
            <person name="Veneault-Fourrey C."/>
            <person name="LaButti K."/>
            <person name="Lindquist E.A."/>
            <person name="Lipzen A."/>
            <person name="Lundell T."/>
            <person name="Morin E."/>
            <person name="Murat C."/>
            <person name="Riley R."/>
            <person name="Ohm R."/>
            <person name="Sun H."/>
            <person name="Tunlid A."/>
            <person name="Henrissat B."/>
            <person name="Grigoriev I.V."/>
            <person name="Hibbett D.S."/>
            <person name="Martin F."/>
        </authorList>
    </citation>
    <scope>NUCLEOTIDE SEQUENCE [LARGE SCALE GENOMIC DNA]</scope>
    <source>
        <strain evidence="5">UH-Slu-Lm8-n1</strain>
    </source>
</reference>